<dbReference type="EMBL" id="OU963864">
    <property type="protein sequence ID" value="CAH0387326.1"/>
    <property type="molecule type" value="Genomic_DNA"/>
</dbReference>
<dbReference type="PANTHER" id="PTHR34825:SF1">
    <property type="entry name" value="AAA-ATPASE-LIKE DOMAIN-CONTAINING PROTEIN"/>
    <property type="match status" value="1"/>
</dbReference>
<name>A0A9P0AAK9_BEMTA</name>
<reference evidence="3" key="1">
    <citation type="submission" date="2021-12" db="EMBL/GenBank/DDBJ databases">
        <authorList>
            <person name="King R."/>
        </authorList>
    </citation>
    <scope>NUCLEOTIDE SEQUENCE</scope>
</reference>
<evidence type="ECO:0000313" key="4">
    <source>
        <dbReference type="Proteomes" id="UP001152759"/>
    </source>
</evidence>
<evidence type="ECO:0000313" key="3">
    <source>
        <dbReference type="EMBL" id="CAH0387326.1"/>
    </source>
</evidence>
<dbReference type="PANTHER" id="PTHR34825">
    <property type="entry name" value="CONSERVED PROTEIN, WITH A WEAK D-GALACTARATE DEHYDRATASE/ALTRONATE HYDROLASE DOMAIN"/>
    <property type="match status" value="1"/>
</dbReference>
<keyword evidence="1" id="KW-0732">Signal</keyword>
<dbReference type="Pfam" id="PF09820">
    <property type="entry name" value="AAA-ATPase_like"/>
    <property type="match status" value="1"/>
</dbReference>
<sequence>MCFRSHFCTACLWFTLYFVLTWTLTTSPPKKNKTTILFNSTGFRRAVTSPSFVDKTLFIKHFIESGESVVISAPRGFGKSTNLDMLRIYLEIPDPLDDRNATSRLFQDKLIASSPFPDHFLAHPVVFMDFGRLNTSSLFAFEDSLWDVILDEVDRFKRYREFYKPVLKCEGGRRNYSRTVEGRFAKLVHNLQVLYRKPIYFFVEHFDSPIASALSNPELDEEEVRKIAALISRLVGVAHDTQSEFPVHSLFMASVSVDKIYDLSSAHPALRFRRTMDDPELAKFFGFTENEALCLAKKFNRSVDEMRLWYGGRHARSAADAIYCPYSTGRFIRLGEPKGYWGTHYLNWKNESFPSEMAMLGTLGHRLEDSLYTKIQIQPRNITLDDIFALRINLLDVFSGNPHILETKLCHIALQLLSEYGVYTTSSSNEIRVPNHEVESELKRLIYSSAYLQERFRTKPEDVSAYIQSLGQATRNDTKLFEDSLKSIHRLLSRSNVKSKRDMLTVLYYSTMARTYRDYAMFLRQYSEVPLFESGKSKYFLLDMMFFSWDRTRIIFELRFEQESAHDALEQILQRQYSRVFEEKRFKHFITKQKLYVGVHYSSKSNLTTLSYLYNSDRIEDAVSVSLPITVGEIKKRFDNILKSPKPARKIFNFSITNK</sequence>
<organism evidence="3 4">
    <name type="scientific">Bemisia tabaci</name>
    <name type="common">Sweetpotato whitefly</name>
    <name type="synonym">Aleurodes tabaci</name>
    <dbReference type="NCBI Taxonomy" id="7038"/>
    <lineage>
        <taxon>Eukaryota</taxon>
        <taxon>Metazoa</taxon>
        <taxon>Ecdysozoa</taxon>
        <taxon>Arthropoda</taxon>
        <taxon>Hexapoda</taxon>
        <taxon>Insecta</taxon>
        <taxon>Pterygota</taxon>
        <taxon>Neoptera</taxon>
        <taxon>Paraneoptera</taxon>
        <taxon>Hemiptera</taxon>
        <taxon>Sternorrhyncha</taxon>
        <taxon>Aleyrodoidea</taxon>
        <taxon>Aleyrodidae</taxon>
        <taxon>Aleyrodinae</taxon>
        <taxon>Bemisia</taxon>
    </lineage>
</organism>
<feature type="signal peptide" evidence="1">
    <location>
        <begin position="1"/>
        <end position="23"/>
    </location>
</feature>
<protein>
    <recommendedName>
        <fullName evidence="2">AAA-ATPase-like domain-containing protein</fullName>
    </recommendedName>
</protein>
<keyword evidence="4" id="KW-1185">Reference proteome</keyword>
<dbReference type="InterPro" id="IPR018631">
    <property type="entry name" value="AAA-ATPase-like_dom"/>
</dbReference>
<dbReference type="KEGG" id="btab:109030551"/>
<gene>
    <name evidence="3" type="ORF">BEMITA_LOCUS6353</name>
</gene>
<feature type="chain" id="PRO_5040196463" description="AAA-ATPase-like domain-containing protein" evidence="1">
    <location>
        <begin position="24"/>
        <end position="659"/>
    </location>
</feature>
<feature type="domain" description="AAA-ATPase-like" evidence="2">
    <location>
        <begin position="51"/>
        <end position="223"/>
    </location>
</feature>
<proteinExistence type="predicted"/>
<accession>A0A9P0AAK9</accession>
<evidence type="ECO:0000259" key="2">
    <source>
        <dbReference type="Pfam" id="PF09820"/>
    </source>
</evidence>
<dbReference type="AlphaFoldDB" id="A0A9P0AAK9"/>
<dbReference type="Proteomes" id="UP001152759">
    <property type="component" value="Chromosome 3"/>
</dbReference>
<evidence type="ECO:0000256" key="1">
    <source>
        <dbReference type="SAM" id="SignalP"/>
    </source>
</evidence>